<dbReference type="InterPro" id="IPR002939">
    <property type="entry name" value="DnaJ_C"/>
</dbReference>
<name>A0AA86RE40_9EUKA</name>
<keyword evidence="4 5" id="KW-0862">Zinc</keyword>
<dbReference type="PANTHER" id="PTHR43888">
    <property type="entry name" value="DNAJ-LIKE-2, ISOFORM A-RELATED"/>
    <property type="match status" value="1"/>
</dbReference>
<evidence type="ECO:0000256" key="6">
    <source>
        <dbReference type="SAM" id="MobiDB-lite"/>
    </source>
</evidence>
<dbReference type="CDD" id="cd06257">
    <property type="entry name" value="DnaJ"/>
    <property type="match status" value="1"/>
</dbReference>
<dbReference type="InterPro" id="IPR036869">
    <property type="entry name" value="J_dom_sf"/>
</dbReference>
<dbReference type="InterPro" id="IPR018253">
    <property type="entry name" value="DnaJ_domain_CS"/>
</dbReference>
<dbReference type="InterPro" id="IPR001305">
    <property type="entry name" value="HSP_DnaJ_Cys-rich_dom"/>
</dbReference>
<dbReference type="CDD" id="cd10719">
    <property type="entry name" value="DnaJ_zf"/>
    <property type="match status" value="1"/>
</dbReference>
<keyword evidence="2" id="KW-0677">Repeat</keyword>
<evidence type="ECO:0000256" key="3">
    <source>
        <dbReference type="ARBA" id="ARBA00022771"/>
    </source>
</evidence>
<dbReference type="InterPro" id="IPR001623">
    <property type="entry name" value="DnaJ_domain"/>
</dbReference>
<dbReference type="GO" id="GO:0006457">
    <property type="term" value="P:protein folding"/>
    <property type="evidence" value="ECO:0007669"/>
    <property type="project" value="InterPro"/>
</dbReference>
<evidence type="ECO:0000313" key="10">
    <source>
        <dbReference type="EMBL" id="CAL5996078.1"/>
    </source>
</evidence>
<dbReference type="SUPFAM" id="SSF46565">
    <property type="entry name" value="Chaperone J-domain"/>
    <property type="match status" value="1"/>
</dbReference>
<evidence type="ECO:0000259" key="8">
    <source>
        <dbReference type="PROSITE" id="PS51188"/>
    </source>
</evidence>
<feature type="region of interest" description="Disordered" evidence="6">
    <location>
        <begin position="379"/>
        <end position="414"/>
    </location>
</feature>
<reference evidence="10 11" key="2">
    <citation type="submission" date="2024-07" db="EMBL/GenBank/DDBJ databases">
        <authorList>
            <person name="Akdeniz Z."/>
        </authorList>
    </citation>
    <scope>NUCLEOTIDE SEQUENCE [LARGE SCALE GENOMIC DNA]</scope>
</reference>
<organism evidence="9">
    <name type="scientific">Hexamita inflata</name>
    <dbReference type="NCBI Taxonomy" id="28002"/>
    <lineage>
        <taxon>Eukaryota</taxon>
        <taxon>Metamonada</taxon>
        <taxon>Diplomonadida</taxon>
        <taxon>Hexamitidae</taxon>
        <taxon>Hexamitinae</taxon>
        <taxon>Hexamita</taxon>
    </lineage>
</organism>
<dbReference type="PROSITE" id="PS50076">
    <property type="entry name" value="DNAJ_2"/>
    <property type="match status" value="1"/>
</dbReference>
<dbReference type="Proteomes" id="UP001642409">
    <property type="component" value="Unassembled WGS sequence"/>
</dbReference>
<dbReference type="SUPFAM" id="SSF49493">
    <property type="entry name" value="HSP40/DnaJ peptide-binding domain"/>
    <property type="match status" value="2"/>
</dbReference>
<dbReference type="PRINTS" id="PR00625">
    <property type="entry name" value="JDOMAIN"/>
</dbReference>
<dbReference type="AlphaFoldDB" id="A0AA86RE40"/>
<dbReference type="InterPro" id="IPR036410">
    <property type="entry name" value="HSP_DnaJ_Cys-rich_dom_sf"/>
</dbReference>
<evidence type="ECO:0000256" key="2">
    <source>
        <dbReference type="ARBA" id="ARBA00022737"/>
    </source>
</evidence>
<dbReference type="EMBL" id="CATOUU010001090">
    <property type="protein sequence ID" value="CAI9971342.1"/>
    <property type="molecule type" value="Genomic_DNA"/>
</dbReference>
<dbReference type="EMBL" id="CAXDID020000034">
    <property type="protein sequence ID" value="CAL5996078.1"/>
    <property type="molecule type" value="Genomic_DNA"/>
</dbReference>
<feature type="zinc finger region" description="CR-type" evidence="5">
    <location>
        <begin position="124"/>
        <end position="209"/>
    </location>
</feature>
<dbReference type="Pfam" id="PF01556">
    <property type="entry name" value="DnaJ_C"/>
    <property type="match status" value="1"/>
</dbReference>
<dbReference type="GO" id="GO:0030544">
    <property type="term" value="F:Hsp70 protein binding"/>
    <property type="evidence" value="ECO:0007669"/>
    <property type="project" value="InterPro"/>
</dbReference>
<sequence>MVKDTKLYDLLGVAPDANASQLKKAYFRLAQQFNPNVPENKEKFQEINNAYELLKDDEKRQLYDRYGLDGMKEAQQGMGGGFGSVFEQFFGGGGMGGGRQQSGPKQAKAIGKEVEVTLEQMYNGADIDVEVERQNKCSECNGVGGSTPNCIGRCDKCNGRGIVIISTQRGNMITQQQSYCPKCQGQGECINDPKNLCKKCNGKRAAIERKVLKVRVEPGTADDFQQTLYQEGNWEPGMSQGDYIIIFKQKKTKLFRREEADLFMDKVIGLDEAVCGTSFKIQHPSGDEITIFRKPGECINHGQILCCKSLGMPIKGRIYEHGNLFIKFEVKFPKQISPEVRELLMRVIGTEDSRKRIGACTELKHDGVKNIELIYMDPSNRTKNADTNRGQREYGDHHDEDHEGGAQQVQCGGM</sequence>
<reference evidence="9" key="1">
    <citation type="submission" date="2023-06" db="EMBL/GenBank/DDBJ databases">
        <authorList>
            <person name="Kurt Z."/>
        </authorList>
    </citation>
    <scope>NUCLEOTIDE SEQUENCE</scope>
</reference>
<dbReference type="PROSITE" id="PS00636">
    <property type="entry name" value="DNAJ_1"/>
    <property type="match status" value="1"/>
</dbReference>
<dbReference type="GO" id="GO:0051082">
    <property type="term" value="F:unfolded protein binding"/>
    <property type="evidence" value="ECO:0007669"/>
    <property type="project" value="InterPro"/>
</dbReference>
<dbReference type="InterPro" id="IPR008971">
    <property type="entry name" value="HSP40/DnaJ_pept-bd"/>
</dbReference>
<dbReference type="SMART" id="SM00271">
    <property type="entry name" value="DnaJ"/>
    <property type="match status" value="1"/>
</dbReference>
<dbReference type="Pfam" id="PF00684">
    <property type="entry name" value="DnaJ_CXXCXGXG"/>
    <property type="match status" value="1"/>
</dbReference>
<dbReference type="FunFam" id="2.60.260.20:FF:000003">
    <property type="entry name" value="DnaJ subfamily A member 2"/>
    <property type="match status" value="1"/>
</dbReference>
<evidence type="ECO:0000256" key="4">
    <source>
        <dbReference type="ARBA" id="ARBA00022833"/>
    </source>
</evidence>
<evidence type="ECO:0000259" key="7">
    <source>
        <dbReference type="PROSITE" id="PS50076"/>
    </source>
</evidence>
<feature type="domain" description="CR-type" evidence="8">
    <location>
        <begin position="124"/>
        <end position="209"/>
    </location>
</feature>
<dbReference type="FunFam" id="2.10.230.10:FF:000001">
    <property type="entry name" value="DnaJ subfamily A member 2"/>
    <property type="match status" value="1"/>
</dbReference>
<feature type="domain" description="J" evidence="7">
    <location>
        <begin position="6"/>
        <end position="67"/>
    </location>
</feature>
<dbReference type="SUPFAM" id="SSF57938">
    <property type="entry name" value="DnaJ/Hsp40 cysteine-rich domain"/>
    <property type="match status" value="1"/>
</dbReference>
<evidence type="ECO:0000256" key="5">
    <source>
        <dbReference type="PROSITE-ProRule" id="PRU00546"/>
    </source>
</evidence>
<accession>A0AA86RE40</accession>
<dbReference type="InterPro" id="IPR044713">
    <property type="entry name" value="DNJA1/2-like"/>
</dbReference>
<evidence type="ECO:0000313" key="11">
    <source>
        <dbReference type="Proteomes" id="UP001642409"/>
    </source>
</evidence>
<dbReference type="PROSITE" id="PS51188">
    <property type="entry name" value="ZF_CR"/>
    <property type="match status" value="1"/>
</dbReference>
<proteinExistence type="predicted"/>
<dbReference type="Gene3D" id="1.10.287.110">
    <property type="entry name" value="DnaJ domain"/>
    <property type="match status" value="1"/>
</dbReference>
<dbReference type="Pfam" id="PF00226">
    <property type="entry name" value="DnaJ"/>
    <property type="match status" value="1"/>
</dbReference>
<keyword evidence="11" id="KW-1185">Reference proteome</keyword>
<feature type="compositionally biased region" description="Basic and acidic residues" evidence="6">
    <location>
        <begin position="383"/>
        <end position="404"/>
    </location>
</feature>
<evidence type="ECO:0000256" key="1">
    <source>
        <dbReference type="ARBA" id="ARBA00022723"/>
    </source>
</evidence>
<protein>
    <submittedName>
        <fullName evidence="9">Chaperone protein DnaJ subfamily A</fullName>
    </submittedName>
    <submittedName>
        <fullName evidence="10">Chaperone_protein DnaJ subfamily A</fullName>
    </submittedName>
</protein>
<dbReference type="CDD" id="cd10747">
    <property type="entry name" value="DnaJ_C"/>
    <property type="match status" value="1"/>
</dbReference>
<dbReference type="GO" id="GO:0008270">
    <property type="term" value="F:zinc ion binding"/>
    <property type="evidence" value="ECO:0007669"/>
    <property type="project" value="UniProtKB-KW"/>
</dbReference>
<gene>
    <name evidence="10" type="ORF">HINF_LOCUS14530</name>
    <name evidence="9" type="ORF">HINF_LOCUS58987</name>
</gene>
<dbReference type="Gene3D" id="2.10.230.10">
    <property type="entry name" value="Heat shock protein DnaJ, cysteine-rich domain"/>
    <property type="match status" value="1"/>
</dbReference>
<keyword evidence="1 5" id="KW-0479">Metal-binding</keyword>
<evidence type="ECO:0000313" key="9">
    <source>
        <dbReference type="EMBL" id="CAI9971342.1"/>
    </source>
</evidence>
<keyword evidence="3 5" id="KW-0863">Zinc-finger</keyword>
<comment type="caution">
    <text evidence="9">The sequence shown here is derived from an EMBL/GenBank/DDBJ whole genome shotgun (WGS) entry which is preliminary data.</text>
</comment>
<dbReference type="Gene3D" id="2.60.260.20">
    <property type="entry name" value="Urease metallochaperone UreE, N-terminal domain"/>
    <property type="match status" value="2"/>
</dbReference>